<feature type="compositionally biased region" description="Basic and acidic residues" evidence="1">
    <location>
        <begin position="110"/>
        <end position="120"/>
    </location>
</feature>
<dbReference type="Proteomes" id="UP000007110">
    <property type="component" value="Unassembled WGS sequence"/>
</dbReference>
<feature type="compositionally biased region" description="Basic and acidic residues" evidence="1">
    <location>
        <begin position="30"/>
        <end position="40"/>
    </location>
</feature>
<organism evidence="2 3">
    <name type="scientific">Strongylocentrotus purpuratus</name>
    <name type="common">Purple sea urchin</name>
    <dbReference type="NCBI Taxonomy" id="7668"/>
    <lineage>
        <taxon>Eukaryota</taxon>
        <taxon>Metazoa</taxon>
        <taxon>Echinodermata</taxon>
        <taxon>Eleutherozoa</taxon>
        <taxon>Echinozoa</taxon>
        <taxon>Echinoidea</taxon>
        <taxon>Euechinoidea</taxon>
        <taxon>Echinacea</taxon>
        <taxon>Camarodonta</taxon>
        <taxon>Echinidea</taxon>
        <taxon>Strongylocentrotidae</taxon>
        <taxon>Strongylocentrotus</taxon>
    </lineage>
</organism>
<reference evidence="3" key="1">
    <citation type="submission" date="2015-02" db="EMBL/GenBank/DDBJ databases">
        <title>Genome sequencing for Strongylocentrotus purpuratus.</title>
        <authorList>
            <person name="Murali S."/>
            <person name="Liu Y."/>
            <person name="Vee V."/>
            <person name="English A."/>
            <person name="Wang M."/>
            <person name="Skinner E."/>
            <person name="Han Y."/>
            <person name="Muzny D.M."/>
            <person name="Worley K.C."/>
            <person name="Gibbs R.A."/>
        </authorList>
    </citation>
    <scope>NUCLEOTIDE SEQUENCE</scope>
</reference>
<dbReference type="EnsemblMetazoa" id="XM_030976112">
    <property type="protein sequence ID" value="XP_030831972"/>
    <property type="gene ID" value="LOC115920387"/>
</dbReference>
<evidence type="ECO:0000313" key="3">
    <source>
        <dbReference type="Proteomes" id="UP000007110"/>
    </source>
</evidence>
<feature type="region of interest" description="Disordered" evidence="1">
    <location>
        <begin position="204"/>
        <end position="248"/>
    </location>
</feature>
<accession>A0A7M7N714</accession>
<proteinExistence type="predicted"/>
<name>A0A7M7N714_STRPU</name>
<reference evidence="2" key="2">
    <citation type="submission" date="2021-01" db="UniProtKB">
        <authorList>
            <consortium name="EnsemblMetazoa"/>
        </authorList>
    </citation>
    <scope>IDENTIFICATION</scope>
</reference>
<feature type="compositionally biased region" description="Basic and acidic residues" evidence="1">
    <location>
        <begin position="216"/>
        <end position="248"/>
    </location>
</feature>
<feature type="region of interest" description="Disordered" evidence="1">
    <location>
        <begin position="27"/>
        <end position="173"/>
    </location>
</feature>
<dbReference type="RefSeq" id="XP_030831972.1">
    <property type="nucleotide sequence ID" value="XM_030976112.1"/>
</dbReference>
<feature type="compositionally biased region" description="Basic and acidic residues" evidence="1">
    <location>
        <begin position="65"/>
        <end position="90"/>
    </location>
</feature>
<sequence>MPRSKSKEGGAVKVILIKDGTKIKTMPDGSKIKIMPDGRKFKMKPPMSSLAPNSTTPETPLLKPSHNESISRKEDGKRKEPPISKSKEGGAVKVILLNDGTKIKTMPDGSKIKIMPDGRKFKMKPPMLSSAPNSTTPETPLHKPSHNESNSRKEDGKRKKAPSSKSKESGAVKVILLSDGTKIKTMPDGSQIKIMPEGRKFKKMPLMSSSAPNSARPEKPLHKPSHNESNSRKEDRKRKEAPSSKSKEGGAVKVILLIDGTKIRIMIDGSIIKVMPDGRKFKWRTPTSSSAPHTARPEKLLHKPSHKESITQVEMVTGFHMTHQQFRKQVIEYLKKHRHTPDGSLMEDWLLDRDWDAYLADMSRDRLPMWGLVA</sequence>
<dbReference type="GeneID" id="115920387"/>
<evidence type="ECO:0000256" key="1">
    <source>
        <dbReference type="SAM" id="MobiDB-lite"/>
    </source>
</evidence>
<dbReference type="InParanoid" id="A0A7M7N714"/>
<feature type="compositionally biased region" description="Basic and acidic residues" evidence="1">
    <location>
        <begin position="145"/>
        <end position="157"/>
    </location>
</feature>
<protein>
    <submittedName>
        <fullName evidence="2">Uncharacterized protein</fullName>
    </submittedName>
</protein>
<dbReference type="InterPro" id="IPR047002">
    <property type="entry name" value="Tcp10_C_sf"/>
</dbReference>
<dbReference type="Gene3D" id="2.60.450.20">
    <property type="match status" value="1"/>
</dbReference>
<evidence type="ECO:0000313" key="2">
    <source>
        <dbReference type="EnsemblMetazoa" id="XP_030831972"/>
    </source>
</evidence>
<keyword evidence="3" id="KW-1185">Reference proteome</keyword>
<dbReference type="KEGG" id="spu:115920387"/>
<dbReference type="AlphaFoldDB" id="A0A7M7N714"/>